<reference evidence="2" key="1">
    <citation type="journal article" date="2007" name="Science">
        <title>Evolutionary and biomedical insights from the rhesus macaque genome.</title>
        <authorList>
            <person name="Gibbs R.A."/>
            <person name="Rogers J."/>
            <person name="Katze M.G."/>
            <person name="Bumgarner R."/>
            <person name="Weinstock G.M."/>
            <person name="Mardis E.R."/>
            <person name="Remington K.A."/>
            <person name="Strausberg R.L."/>
            <person name="Venter J.C."/>
            <person name="Wilson R.K."/>
            <person name="Batzer M.A."/>
            <person name="Bustamante C.D."/>
            <person name="Eichler E.E."/>
            <person name="Hahn M.W."/>
            <person name="Hardison R.C."/>
            <person name="Makova K.D."/>
            <person name="Miller W."/>
            <person name="Milosavljevic A."/>
            <person name="Palermo R.E."/>
            <person name="Siepel A."/>
            <person name="Sikela J.M."/>
            <person name="Attaway T."/>
            <person name="Bell S."/>
            <person name="Bernard K.E."/>
            <person name="Buhay C.J."/>
            <person name="Chandrabose M.N."/>
            <person name="Dao M."/>
            <person name="Davis C."/>
            <person name="Delehaunty K.D."/>
            <person name="Ding Y."/>
            <person name="Dinh H.H."/>
            <person name="Dugan-Rocha S."/>
            <person name="Fulton L.A."/>
            <person name="Gabisi R.A."/>
            <person name="Garner T.T."/>
            <person name="Godfrey J."/>
            <person name="Hawes A.C."/>
            <person name="Hernandez J."/>
            <person name="Hines S."/>
            <person name="Holder M."/>
            <person name="Hume J."/>
            <person name="Jhangiani S.N."/>
            <person name="Joshi V."/>
            <person name="Khan Z.M."/>
            <person name="Kirkness E.F."/>
            <person name="Cree A."/>
            <person name="Fowler R.G."/>
            <person name="Lee S."/>
            <person name="Lewis L.R."/>
            <person name="Li Z."/>
            <person name="Liu Y.-S."/>
            <person name="Moore S.M."/>
            <person name="Muzny D."/>
            <person name="Nazareth L.V."/>
            <person name="Ngo D.N."/>
            <person name="Okwuonu G.O."/>
            <person name="Pai G."/>
            <person name="Parker D."/>
            <person name="Paul H.A."/>
            <person name="Pfannkoch C."/>
            <person name="Pohl C.S."/>
            <person name="Rogers Y.-H.C."/>
            <person name="Ruiz S.J."/>
            <person name="Sabo A."/>
            <person name="Santibanez J."/>
            <person name="Schneider B.W."/>
            <person name="Smith S.M."/>
            <person name="Sodergren E."/>
            <person name="Svatek A.F."/>
            <person name="Utterback T.R."/>
            <person name="Vattathil S."/>
            <person name="Warren W."/>
            <person name="White C.S."/>
            <person name="Chinwalla A.T."/>
            <person name="Feng Y."/>
            <person name="Halpern A.L."/>
            <person name="Hillier L.W."/>
            <person name="Huang X."/>
            <person name="Minx P."/>
            <person name="Nelson J.O."/>
            <person name="Pepin K.H."/>
            <person name="Qin X."/>
            <person name="Sutton G.G."/>
            <person name="Venter E."/>
            <person name="Walenz B.P."/>
            <person name="Wallis J.W."/>
            <person name="Worley K.C."/>
            <person name="Yang S.-P."/>
            <person name="Jones S.M."/>
            <person name="Marra M.A."/>
            <person name="Rocchi M."/>
            <person name="Schein J.E."/>
            <person name="Baertsch R."/>
            <person name="Clarke L."/>
            <person name="Csuros M."/>
            <person name="Glasscock J."/>
            <person name="Harris R.A."/>
            <person name="Havlak P."/>
            <person name="Jackson A.R."/>
            <person name="Jiang H."/>
            <person name="Liu Y."/>
            <person name="Messina D.N."/>
            <person name="Shen Y."/>
            <person name="Song H.X.-Z."/>
            <person name="Wylie T."/>
            <person name="Zhang L."/>
            <person name="Birney E."/>
            <person name="Han K."/>
            <person name="Konkel M.K."/>
            <person name="Lee J."/>
            <person name="Smit A.F.A."/>
            <person name="Ullmer B."/>
            <person name="Wang H."/>
            <person name="Xing J."/>
            <person name="Burhans R."/>
            <person name="Cheng Z."/>
            <person name="Karro J.E."/>
            <person name="Ma J."/>
            <person name="Raney B."/>
            <person name="She X."/>
            <person name="Cox M.J."/>
            <person name="Demuth J.P."/>
            <person name="Dumas L.J."/>
            <person name="Han S.-G."/>
            <person name="Hopkins J."/>
            <person name="Karimpour-Fard A."/>
            <person name="Kim Y.H."/>
            <person name="Pollack J.R."/>
            <person name="Vinar T."/>
            <person name="Addo-Quaye C."/>
            <person name="Degenhardt J."/>
            <person name="Denby A."/>
            <person name="Hubisz M.J."/>
            <person name="Indap A."/>
            <person name="Kosiol C."/>
            <person name="Lahn B.T."/>
            <person name="Lawson H.A."/>
            <person name="Marklein A."/>
            <person name="Nielsen R."/>
            <person name="Vallender E.J."/>
            <person name="Clark A.G."/>
            <person name="Ferguson B."/>
            <person name="Hernandez R.D."/>
            <person name="Hirani K."/>
            <person name="Kehrer-Sawatzki H."/>
            <person name="Kolb J."/>
            <person name="Patil S."/>
            <person name="Pu L.-L."/>
            <person name="Ren Y."/>
            <person name="Smith D.G."/>
            <person name="Wheeler D.A."/>
            <person name="Schenck I."/>
            <person name="Ball E.V."/>
            <person name="Chen R."/>
            <person name="Cooper D.N."/>
            <person name="Giardine B."/>
            <person name="Hsu F."/>
            <person name="Kent W.J."/>
            <person name="Lesk A."/>
            <person name="Nelson D.L."/>
            <person name="O'brien W.E."/>
            <person name="Pruefer K."/>
            <person name="Stenson P.D."/>
            <person name="Wallace J.C."/>
            <person name="Ke H."/>
            <person name="Liu X.-M."/>
            <person name="Wang P."/>
            <person name="Xiang A.P."/>
            <person name="Yang F."/>
            <person name="Barber G.P."/>
            <person name="Haussler D."/>
            <person name="Karolchik D."/>
            <person name="Kern A.D."/>
            <person name="Kuhn R.M."/>
            <person name="Smith K.E."/>
            <person name="Zwieg A.S."/>
        </authorList>
    </citation>
    <scope>NUCLEOTIDE SEQUENCE [LARGE SCALE GENOMIC DNA]</scope>
    <source>
        <strain evidence="2">17573</strain>
    </source>
</reference>
<dbReference type="AlphaFoldDB" id="A0A5F7ZAQ7"/>
<sequence>MFVPLHASPGDRARPCLKKQKQLGAVAHACNPSTLGDRGGQIMRSEVQDQPDQHGETQSLLKIQKSAGRGGTHLSSQLLGRLRQENRLNPGGEGCSEPRWRHCTPACVTETSSQNKNKTNTIQCAIKNISVFKVSSIPKKKLEKFIPWAKHC</sequence>
<accession>A0A5F7ZAQ7</accession>
<reference evidence="1" key="4">
    <citation type="submission" date="2025-09" db="UniProtKB">
        <authorList>
            <consortium name="Ensembl"/>
        </authorList>
    </citation>
    <scope>IDENTIFICATION</scope>
    <source>
        <strain evidence="1">17573</strain>
    </source>
</reference>
<reference evidence="1" key="2">
    <citation type="submission" date="2019-01" db="EMBL/GenBank/DDBJ databases">
        <authorList>
            <person name="Graves T."/>
            <person name="Eichler E.E."/>
            <person name="Wilson R.K."/>
        </authorList>
    </citation>
    <scope>NUCLEOTIDE SEQUENCE [LARGE SCALE GENOMIC DNA]</scope>
    <source>
        <strain evidence="1">17573</strain>
    </source>
</reference>
<dbReference type="Proteomes" id="UP000006718">
    <property type="component" value="Chromosome 20"/>
</dbReference>
<organism evidence="1 2">
    <name type="scientific">Macaca mulatta</name>
    <name type="common">Rhesus macaque</name>
    <dbReference type="NCBI Taxonomy" id="9544"/>
    <lineage>
        <taxon>Eukaryota</taxon>
        <taxon>Metazoa</taxon>
        <taxon>Chordata</taxon>
        <taxon>Craniata</taxon>
        <taxon>Vertebrata</taxon>
        <taxon>Euteleostomi</taxon>
        <taxon>Mammalia</taxon>
        <taxon>Eutheria</taxon>
        <taxon>Euarchontoglires</taxon>
        <taxon>Primates</taxon>
        <taxon>Haplorrhini</taxon>
        <taxon>Catarrhini</taxon>
        <taxon>Cercopithecidae</taxon>
        <taxon>Cercopithecinae</taxon>
        <taxon>Macaca</taxon>
    </lineage>
</organism>
<dbReference type="Ensembl" id="ENSMMUT00000110071.1">
    <property type="protein sequence ID" value="ENSMMUP00000061711.1"/>
    <property type="gene ID" value="ENSMMUG00000061546.1"/>
</dbReference>
<evidence type="ECO:0000313" key="1">
    <source>
        <dbReference type="Ensembl" id="ENSMMUP00000061711.1"/>
    </source>
</evidence>
<evidence type="ECO:0000313" key="2">
    <source>
        <dbReference type="Proteomes" id="UP000006718"/>
    </source>
</evidence>
<dbReference type="VEuPathDB" id="HostDB:ENSMMUG00000061546"/>
<protein>
    <submittedName>
        <fullName evidence="1">Uncharacterized protein</fullName>
    </submittedName>
</protein>
<keyword evidence="2" id="KW-1185">Reference proteome</keyword>
<dbReference type="InParanoid" id="A0A5F7ZAQ7"/>
<name>A0A5F7ZAQ7_MACMU</name>
<dbReference type="GeneTree" id="ENSGT00940000163244"/>
<reference evidence="1" key="3">
    <citation type="submission" date="2025-08" db="UniProtKB">
        <authorList>
            <consortium name="Ensembl"/>
        </authorList>
    </citation>
    <scope>IDENTIFICATION</scope>
    <source>
        <strain evidence="1">17573</strain>
    </source>
</reference>
<proteinExistence type="predicted"/>